<comment type="function">
    <text evidence="2">Antitoxin component of a type II toxin-antitoxin (TA) system.</text>
</comment>
<dbReference type="Gene3D" id="3.40.1620.10">
    <property type="entry name" value="YefM-like domain"/>
    <property type="match status" value="1"/>
</dbReference>
<dbReference type="InterPro" id="IPR006442">
    <property type="entry name" value="Antitoxin_Phd/YefM"/>
</dbReference>
<proteinExistence type="inferred from homology"/>
<dbReference type="PANTHER" id="PTHR35377">
    <property type="entry name" value="ANTITOXIN VAPB49-RELATED-RELATED"/>
    <property type="match status" value="1"/>
</dbReference>
<accession>A0A1G9RNR2</accession>
<gene>
    <name evidence="3" type="ORF">SAMN05660642_01973</name>
</gene>
<reference evidence="4" key="1">
    <citation type="submission" date="2016-10" db="EMBL/GenBank/DDBJ databases">
        <authorList>
            <person name="Varghese N."/>
            <person name="Submissions S."/>
        </authorList>
    </citation>
    <scope>NUCLEOTIDE SEQUENCE [LARGE SCALE GENOMIC DNA]</scope>
    <source>
        <strain evidence="4">DSM 45419</strain>
    </source>
</reference>
<keyword evidence="4" id="KW-1185">Reference proteome</keyword>
<organism evidence="3 4">
    <name type="scientific">Geodermatophilus siccatus</name>
    <dbReference type="NCBI Taxonomy" id="1137991"/>
    <lineage>
        <taxon>Bacteria</taxon>
        <taxon>Bacillati</taxon>
        <taxon>Actinomycetota</taxon>
        <taxon>Actinomycetes</taxon>
        <taxon>Geodermatophilales</taxon>
        <taxon>Geodermatophilaceae</taxon>
        <taxon>Geodermatophilus</taxon>
    </lineage>
</organism>
<evidence type="ECO:0000313" key="3">
    <source>
        <dbReference type="EMBL" id="SDM24025.1"/>
    </source>
</evidence>
<dbReference type="NCBIfam" id="TIGR01552">
    <property type="entry name" value="phd_fam"/>
    <property type="match status" value="1"/>
</dbReference>
<dbReference type="EMBL" id="FNHE01000004">
    <property type="protein sequence ID" value="SDM24025.1"/>
    <property type="molecule type" value="Genomic_DNA"/>
</dbReference>
<dbReference type="OrthoDB" id="33091at2"/>
<evidence type="ECO:0000313" key="4">
    <source>
        <dbReference type="Proteomes" id="UP000198680"/>
    </source>
</evidence>
<dbReference type="InterPro" id="IPR036165">
    <property type="entry name" value="YefM-like_sf"/>
</dbReference>
<protein>
    <recommendedName>
        <fullName evidence="2">Antitoxin</fullName>
    </recommendedName>
</protein>
<dbReference type="STRING" id="1137991.SAMN05660642_01973"/>
<comment type="similarity">
    <text evidence="1 2">Belongs to the phD/YefM antitoxin family.</text>
</comment>
<dbReference type="Proteomes" id="UP000198680">
    <property type="component" value="Unassembled WGS sequence"/>
</dbReference>
<dbReference type="AlphaFoldDB" id="A0A1G9RNR2"/>
<sequence length="77" mass="8564">MATSVGVHEAKTHLSRLLEKVAAGEEVEITNRGKVVARLVGPARRTPNFGFDRGNVWIADDFDELPEELQRAFEGEE</sequence>
<dbReference type="SUPFAM" id="SSF143120">
    <property type="entry name" value="YefM-like"/>
    <property type="match status" value="1"/>
</dbReference>
<name>A0A1G9RNR2_9ACTN</name>
<dbReference type="Pfam" id="PF02604">
    <property type="entry name" value="PhdYeFM_antitox"/>
    <property type="match status" value="1"/>
</dbReference>
<evidence type="ECO:0000256" key="1">
    <source>
        <dbReference type="ARBA" id="ARBA00009981"/>
    </source>
</evidence>
<evidence type="ECO:0000256" key="2">
    <source>
        <dbReference type="RuleBase" id="RU362080"/>
    </source>
</evidence>
<dbReference type="RefSeq" id="WP_091217053.1">
    <property type="nucleotide sequence ID" value="NZ_FNHE01000004.1"/>
</dbReference>
<dbReference type="InterPro" id="IPR051416">
    <property type="entry name" value="phD-YefM_TA_antitoxins"/>
</dbReference>